<dbReference type="Pfam" id="PF00285">
    <property type="entry name" value="Citrate_synt"/>
    <property type="match status" value="1"/>
</dbReference>
<dbReference type="EMBL" id="LPLZ01000025">
    <property type="protein sequence ID" value="KWN20488.1"/>
    <property type="molecule type" value="Genomic_DNA"/>
</dbReference>
<proteinExistence type="inferred from homology"/>
<comment type="caution">
    <text evidence="3">The sequence shown here is derived from an EMBL/GenBank/DDBJ whole genome shotgun (WGS) entry which is preliminary data.</text>
</comment>
<dbReference type="Proteomes" id="UP000068016">
    <property type="component" value="Unassembled WGS sequence"/>
</dbReference>
<dbReference type="PRINTS" id="PR00143">
    <property type="entry name" value="CITRTSNTHASE"/>
</dbReference>
<evidence type="ECO:0000256" key="1">
    <source>
        <dbReference type="ARBA" id="ARBA00010566"/>
    </source>
</evidence>
<accession>A0A108EZZ5</accession>
<dbReference type="PANTHER" id="PTHR11739:SF4">
    <property type="entry name" value="CITRATE SYNTHASE, PEROXISOMAL"/>
    <property type="match status" value="1"/>
</dbReference>
<dbReference type="CDD" id="cd06102">
    <property type="entry name" value="citrate_synt_like_2"/>
    <property type="match status" value="1"/>
</dbReference>
<dbReference type="GO" id="GO:0006099">
    <property type="term" value="P:tricarboxylic acid cycle"/>
    <property type="evidence" value="ECO:0007669"/>
    <property type="project" value="TreeGrafter"/>
</dbReference>
<gene>
    <name evidence="3" type="ORF">WT83_08770</name>
</gene>
<comment type="similarity">
    <text evidence="1">Belongs to the citrate synthase family.</text>
</comment>
<dbReference type="Gene3D" id="1.10.1660.10">
    <property type="match status" value="1"/>
</dbReference>
<dbReference type="PANTHER" id="PTHR11739">
    <property type="entry name" value="CITRATE SYNTHASE"/>
    <property type="match status" value="1"/>
</dbReference>
<dbReference type="SUPFAM" id="SSF48256">
    <property type="entry name" value="Citrate synthase"/>
    <property type="match status" value="1"/>
</dbReference>
<organism evidence="3 4">
    <name type="scientific">Burkholderia territorii</name>
    <dbReference type="NCBI Taxonomy" id="1503055"/>
    <lineage>
        <taxon>Bacteria</taxon>
        <taxon>Pseudomonadati</taxon>
        <taxon>Pseudomonadota</taxon>
        <taxon>Betaproteobacteria</taxon>
        <taxon>Burkholderiales</taxon>
        <taxon>Burkholderiaceae</taxon>
        <taxon>Burkholderia</taxon>
        <taxon>Burkholderia cepacia complex</taxon>
    </lineage>
</organism>
<dbReference type="RefSeq" id="WP_060346670.1">
    <property type="nucleotide sequence ID" value="NZ_CABVPO010000013.1"/>
</dbReference>
<dbReference type="GO" id="GO:0006355">
    <property type="term" value="P:regulation of DNA-templated transcription"/>
    <property type="evidence" value="ECO:0007669"/>
    <property type="project" value="InterPro"/>
</dbReference>
<dbReference type="InterPro" id="IPR016142">
    <property type="entry name" value="Citrate_synth-like_lrg_a-sub"/>
</dbReference>
<dbReference type="AlphaFoldDB" id="A0A108EZZ5"/>
<evidence type="ECO:0000256" key="2">
    <source>
        <dbReference type="ARBA" id="ARBA00022679"/>
    </source>
</evidence>
<dbReference type="GO" id="GO:0003677">
    <property type="term" value="F:DNA binding"/>
    <property type="evidence" value="ECO:0007669"/>
    <property type="project" value="InterPro"/>
</dbReference>
<keyword evidence="2" id="KW-0808">Transferase</keyword>
<evidence type="ECO:0000313" key="3">
    <source>
        <dbReference type="EMBL" id="KWN20488.1"/>
    </source>
</evidence>
<evidence type="ECO:0000313" key="4">
    <source>
        <dbReference type="Proteomes" id="UP000068016"/>
    </source>
</evidence>
<dbReference type="GO" id="GO:0005829">
    <property type="term" value="C:cytosol"/>
    <property type="evidence" value="ECO:0007669"/>
    <property type="project" value="TreeGrafter"/>
</dbReference>
<reference evidence="3 4" key="1">
    <citation type="submission" date="2015-11" db="EMBL/GenBank/DDBJ databases">
        <title>Expanding the genomic diversity of Burkholderia species for the development of highly accurate diagnostics.</title>
        <authorList>
            <person name="Sahl J."/>
            <person name="Keim P."/>
            <person name="Wagner D."/>
        </authorList>
    </citation>
    <scope>NUCLEOTIDE SEQUENCE [LARGE SCALE GENOMIC DNA]</scope>
    <source>
        <strain evidence="3 4">MSMB793WGS</strain>
    </source>
</reference>
<protein>
    <submittedName>
        <fullName evidence="3">Citrate synthase</fullName>
    </submittedName>
</protein>
<dbReference type="InterPro" id="IPR002020">
    <property type="entry name" value="Citrate_synthase"/>
</dbReference>
<dbReference type="PROSITE" id="PS50937">
    <property type="entry name" value="HTH_MERR_2"/>
    <property type="match status" value="1"/>
</dbReference>
<name>A0A108EZZ5_9BURK</name>
<dbReference type="Gene3D" id="1.10.580.10">
    <property type="entry name" value="Citrate Synthase, domain 1"/>
    <property type="match status" value="2"/>
</dbReference>
<sequence length="410" mass="43461">MTSLSAPEAAGILGVSVSTLYAYVSRGLLRSLPDGASKRRRYDANEVRLLARRRADAKRAGGVAERSLDWGVPVLESRITQIAGGRLHYRGADAIALANDATLEETAALLWDCPPARLGAASLASTGFDAGQWDDWARRWAHVAPLERTLVLLPAAAASLPRVWAQGRDAQFDAATLLLRVTTAALAGIAPGDAPVHLQLAAAWRLRRRGEADLLRRALVLCADHELNPSTFAVRCIASTGTHLFGAIAGGLAALSGPRHGGETFRAGALLDEAARAPDLDRYLALRVAHDERADGARTVLSGFAHPLYPDGDPRARALLDALHATLPDRTPLRLARALAARVEAATGLRPAIDFALAVLERTLALPDGAAFTVFAAGRTAGWIAHALEQYADGKLIRPRARYVGSDAAA</sequence>
<dbReference type="InterPro" id="IPR000551">
    <property type="entry name" value="MerR-type_HTH_dom"/>
</dbReference>
<dbReference type="GO" id="GO:0046912">
    <property type="term" value="F:acyltransferase activity, acyl groups converted into alkyl on transfer"/>
    <property type="evidence" value="ECO:0007669"/>
    <property type="project" value="InterPro"/>
</dbReference>
<dbReference type="Pfam" id="PF00376">
    <property type="entry name" value="MerR"/>
    <property type="match status" value="1"/>
</dbReference>
<dbReference type="InterPro" id="IPR036969">
    <property type="entry name" value="Citrate_synthase_sf"/>
</dbReference>
<dbReference type="GO" id="GO:0005975">
    <property type="term" value="P:carbohydrate metabolic process"/>
    <property type="evidence" value="ECO:0007669"/>
    <property type="project" value="TreeGrafter"/>
</dbReference>